<gene>
    <name evidence="1" type="ORF">K457DRAFT_1869981</name>
</gene>
<dbReference type="AlphaFoldDB" id="A0A197KF87"/>
<sequence>MGRRSRFSIDRGDIGSKKAHLASFQMFKYQIGDYNVGRLFYKYQADAVTIVNNFDGNELHLHYFPRPTGAASKRASHYSTGICLVDCRLDNNTLYLYTELDKHLVMGEEIQADANSTEIRKVVVLYEMIELKLPVYHNLFSNGLEDTYCHQVIDALVPSHFPARSSDYVVDWANGEAHGSKRRRGYGYRPDASVRKHGRQIAFLEIKPPGSHHGAKEYVWDYWNLTNYAKDAIDLFLRDGLPLTKTAISQQVLVKEHFSINI</sequence>
<evidence type="ECO:0000313" key="2">
    <source>
        <dbReference type="Proteomes" id="UP000078512"/>
    </source>
</evidence>
<reference evidence="1 2" key="1">
    <citation type="submission" date="2016-05" db="EMBL/GenBank/DDBJ databases">
        <title>Genome sequencing reveals origins of a unique bacterial endosymbiosis in the earliest lineages of terrestrial Fungi.</title>
        <authorList>
            <consortium name="DOE Joint Genome Institute"/>
            <person name="Uehling J."/>
            <person name="Gryganskyi A."/>
            <person name="Hameed K."/>
            <person name="Tschaplinski T."/>
            <person name="Misztal P."/>
            <person name="Wu S."/>
            <person name="Desiro A."/>
            <person name="Vande Pol N."/>
            <person name="Du Z.-Y."/>
            <person name="Zienkiewicz A."/>
            <person name="Zienkiewicz K."/>
            <person name="Morin E."/>
            <person name="Tisserant E."/>
            <person name="Splivallo R."/>
            <person name="Hainaut M."/>
            <person name="Henrissat B."/>
            <person name="Ohm R."/>
            <person name="Kuo A."/>
            <person name="Yan J."/>
            <person name="Lipzen A."/>
            <person name="Nolan M."/>
            <person name="Labutti K."/>
            <person name="Barry K."/>
            <person name="Goldstein A."/>
            <person name="Labbe J."/>
            <person name="Schadt C."/>
            <person name="Tuskan G."/>
            <person name="Grigoriev I."/>
            <person name="Martin F."/>
            <person name="Vilgalys R."/>
            <person name="Bonito G."/>
        </authorList>
    </citation>
    <scope>NUCLEOTIDE SEQUENCE [LARGE SCALE GENOMIC DNA]</scope>
    <source>
        <strain evidence="1 2">AG-77</strain>
    </source>
</reference>
<accession>A0A197KF87</accession>
<protein>
    <submittedName>
        <fullName evidence="1">Uncharacterized protein</fullName>
    </submittedName>
</protein>
<dbReference type="Proteomes" id="UP000078512">
    <property type="component" value="Unassembled WGS sequence"/>
</dbReference>
<keyword evidence="2" id="KW-1185">Reference proteome</keyword>
<name>A0A197KF87_9FUNG</name>
<dbReference type="EMBL" id="KV442013">
    <property type="protein sequence ID" value="OAQ35823.1"/>
    <property type="molecule type" value="Genomic_DNA"/>
</dbReference>
<evidence type="ECO:0000313" key="1">
    <source>
        <dbReference type="EMBL" id="OAQ35823.1"/>
    </source>
</evidence>
<dbReference type="OrthoDB" id="2424341at2759"/>
<proteinExistence type="predicted"/>
<organism evidence="1 2">
    <name type="scientific">Linnemannia elongata AG-77</name>
    <dbReference type="NCBI Taxonomy" id="1314771"/>
    <lineage>
        <taxon>Eukaryota</taxon>
        <taxon>Fungi</taxon>
        <taxon>Fungi incertae sedis</taxon>
        <taxon>Mucoromycota</taxon>
        <taxon>Mortierellomycotina</taxon>
        <taxon>Mortierellomycetes</taxon>
        <taxon>Mortierellales</taxon>
        <taxon>Mortierellaceae</taxon>
        <taxon>Linnemannia</taxon>
    </lineage>
</organism>